<reference evidence="1 2" key="1">
    <citation type="submission" date="2019-02" db="EMBL/GenBank/DDBJ databases">
        <title>Deep-cultivation of Planctomycetes and their phenomic and genomic characterization uncovers novel biology.</title>
        <authorList>
            <person name="Wiegand S."/>
            <person name="Jogler M."/>
            <person name="Boedeker C."/>
            <person name="Pinto D."/>
            <person name="Vollmers J."/>
            <person name="Rivas-Marin E."/>
            <person name="Kohn T."/>
            <person name="Peeters S.H."/>
            <person name="Heuer A."/>
            <person name="Rast P."/>
            <person name="Oberbeckmann S."/>
            <person name="Bunk B."/>
            <person name="Jeske O."/>
            <person name="Meyerdierks A."/>
            <person name="Storesund J.E."/>
            <person name="Kallscheuer N."/>
            <person name="Luecker S."/>
            <person name="Lage O.M."/>
            <person name="Pohl T."/>
            <person name="Merkel B.J."/>
            <person name="Hornburger P."/>
            <person name="Mueller R.-W."/>
            <person name="Bruemmer F."/>
            <person name="Labrenz M."/>
            <person name="Spormann A.M."/>
            <person name="Op Den Camp H."/>
            <person name="Overmann J."/>
            <person name="Amann R."/>
            <person name="Jetten M.S.M."/>
            <person name="Mascher T."/>
            <person name="Medema M.H."/>
            <person name="Devos D.P."/>
            <person name="Kaster A.-K."/>
            <person name="Ovreas L."/>
            <person name="Rohde M."/>
            <person name="Galperin M.Y."/>
            <person name="Jogler C."/>
        </authorList>
    </citation>
    <scope>NUCLEOTIDE SEQUENCE [LARGE SCALE GENOMIC DNA]</scope>
    <source>
        <strain evidence="1 2">Pla144</strain>
    </source>
</reference>
<accession>A0A5C6CRG7</accession>
<evidence type="ECO:0000313" key="2">
    <source>
        <dbReference type="Proteomes" id="UP000318437"/>
    </source>
</evidence>
<dbReference type="EMBL" id="SJPS01000004">
    <property type="protein sequence ID" value="TWU26127.1"/>
    <property type="molecule type" value="Genomic_DNA"/>
</dbReference>
<keyword evidence="2" id="KW-1185">Reference proteome</keyword>
<sequence>MGKLQSGPILYFCRKLYFMPASDPKMTLGPFEFRPANVKVSGKPQLGDWKGPLHFAIWCQRASPWWIGDMVNRGEDLFGEDFGEVCGETLSTEMVSRYASVARRVPPQNRHPELSWSAHAAVARLTHLQQRKMLAEAIRQGWNSDDLLKKVREFVKSTKE</sequence>
<dbReference type="AlphaFoldDB" id="A0A5C6CRG7"/>
<proteinExistence type="predicted"/>
<name>A0A5C6CRG7_9BACT</name>
<comment type="caution">
    <text evidence="1">The sequence shown here is derived from an EMBL/GenBank/DDBJ whole genome shotgun (WGS) entry which is preliminary data.</text>
</comment>
<gene>
    <name evidence="1" type="ORF">Pla144_33440</name>
</gene>
<evidence type="ECO:0000313" key="1">
    <source>
        <dbReference type="EMBL" id="TWU26127.1"/>
    </source>
</evidence>
<organism evidence="1 2">
    <name type="scientific">Bythopirellula polymerisocia</name>
    <dbReference type="NCBI Taxonomy" id="2528003"/>
    <lineage>
        <taxon>Bacteria</taxon>
        <taxon>Pseudomonadati</taxon>
        <taxon>Planctomycetota</taxon>
        <taxon>Planctomycetia</taxon>
        <taxon>Pirellulales</taxon>
        <taxon>Lacipirellulaceae</taxon>
        <taxon>Bythopirellula</taxon>
    </lineage>
</organism>
<protein>
    <submittedName>
        <fullName evidence="1">Uncharacterized protein</fullName>
    </submittedName>
</protein>
<dbReference type="Proteomes" id="UP000318437">
    <property type="component" value="Unassembled WGS sequence"/>
</dbReference>